<feature type="compositionally biased region" description="Basic residues" evidence="1">
    <location>
        <begin position="438"/>
        <end position="447"/>
    </location>
</feature>
<accession>A0A9W8G7A3</accession>
<dbReference type="PANTHER" id="PTHR42850:SF4">
    <property type="entry name" value="ZINC-DEPENDENT ENDOPOLYPHOSPHATASE"/>
    <property type="match status" value="1"/>
</dbReference>
<feature type="transmembrane region" description="Helical" evidence="2">
    <location>
        <begin position="7"/>
        <end position="28"/>
    </location>
</feature>
<dbReference type="OrthoDB" id="10267127at2759"/>
<dbReference type="Pfam" id="PF00149">
    <property type="entry name" value="Metallophos"/>
    <property type="match status" value="1"/>
</dbReference>
<dbReference type="EMBL" id="JANBTW010000045">
    <property type="protein sequence ID" value="KAJ2675729.1"/>
    <property type="molecule type" value="Genomic_DNA"/>
</dbReference>
<keyword evidence="2" id="KW-1133">Transmembrane helix</keyword>
<feature type="region of interest" description="Disordered" evidence="1">
    <location>
        <begin position="421"/>
        <end position="454"/>
    </location>
</feature>
<evidence type="ECO:0000259" key="3">
    <source>
        <dbReference type="Pfam" id="PF00149"/>
    </source>
</evidence>
<dbReference type="GO" id="GO:0000298">
    <property type="term" value="F:endopolyphosphatase activity"/>
    <property type="evidence" value="ECO:0007669"/>
    <property type="project" value="TreeGrafter"/>
</dbReference>
<dbReference type="GO" id="GO:0016791">
    <property type="term" value="F:phosphatase activity"/>
    <property type="evidence" value="ECO:0007669"/>
    <property type="project" value="TreeGrafter"/>
</dbReference>
<keyword evidence="2" id="KW-0472">Membrane</keyword>
<dbReference type="Proteomes" id="UP001151518">
    <property type="component" value="Unassembled WGS sequence"/>
</dbReference>
<dbReference type="PANTHER" id="PTHR42850">
    <property type="entry name" value="METALLOPHOSPHOESTERASE"/>
    <property type="match status" value="1"/>
</dbReference>
<evidence type="ECO:0000313" key="5">
    <source>
        <dbReference type="Proteomes" id="UP001151518"/>
    </source>
</evidence>
<feature type="region of interest" description="Disordered" evidence="1">
    <location>
        <begin position="468"/>
        <end position="540"/>
    </location>
</feature>
<dbReference type="GO" id="GO:0005737">
    <property type="term" value="C:cytoplasm"/>
    <property type="evidence" value="ECO:0007669"/>
    <property type="project" value="TreeGrafter"/>
</dbReference>
<name>A0A9W8G7A3_9FUNG</name>
<feature type="domain" description="Calcineurin-like phosphoesterase" evidence="3">
    <location>
        <begin position="166"/>
        <end position="358"/>
    </location>
</feature>
<feature type="compositionally biased region" description="Polar residues" evidence="1">
    <location>
        <begin position="478"/>
        <end position="504"/>
    </location>
</feature>
<keyword evidence="2" id="KW-0812">Transmembrane</keyword>
<evidence type="ECO:0000313" key="4">
    <source>
        <dbReference type="EMBL" id="KAJ2675729.1"/>
    </source>
</evidence>
<dbReference type="InterPro" id="IPR029052">
    <property type="entry name" value="Metallo-depent_PP-like"/>
</dbReference>
<gene>
    <name evidence="4" type="ORF">GGI25_003823</name>
</gene>
<comment type="caution">
    <text evidence="4">The sequence shown here is derived from an EMBL/GenBank/DDBJ whole genome shotgun (WGS) entry which is preliminary data.</text>
</comment>
<protein>
    <recommendedName>
        <fullName evidence="3">Calcineurin-like phosphoesterase domain-containing protein</fullName>
    </recommendedName>
</protein>
<evidence type="ECO:0000256" key="1">
    <source>
        <dbReference type="SAM" id="MobiDB-lite"/>
    </source>
</evidence>
<proteinExistence type="predicted"/>
<dbReference type="InterPro" id="IPR004843">
    <property type="entry name" value="Calcineurin-like_PHP"/>
</dbReference>
<feature type="compositionally biased region" description="Basic and acidic residues" evidence="1">
    <location>
        <begin position="505"/>
        <end position="525"/>
    </location>
</feature>
<dbReference type="AlphaFoldDB" id="A0A9W8G7A3"/>
<sequence length="540" mass="59934">MDILQCTLRFFKLVAIFIAIFVAVYALMSTRSLSSINALTSNAKKPSTEAGDNSAIEAVLGKLSALGLSSPPLSPQHNLAEQPGPNSVVPNPATTVPAPASSINLYLHKKYEGNNNEAENTKTPAPSEIVVYKRPKASANEIKQFRATRPILFIKRKFEVGSEPKRLIFIGDIHGCLNQFNNLLEKLDYQQGSDQVVLVGDLVAKGPDSIGVLRKARNINAWCTRGNHDDKVIRWREFLEGPGNGLTKTEVADLENSSGLPYSDFRLSDPHYDIARSMSPNDFAFIKSFPVIMAFPPPYAEWVVVHGGLDPSKSILKQNSHDCMNMRNIGSSGPSSSHNEGLAWFEVYAAKMKILTHSSSLSSIDSEDFSQITFNKVVYGHDAGRALQMHEYTKGLDSGCVYGGSLTAFILPGEQLVSFGCPNNDGSAGDDKDEKENKRRRRKRHGIKSIGIRKSGIRIRRHNKYVGKHLDSKVSDLHNVQQTRQKPKQVRQQLQNIYGSSSTMHPHDLKSASNEHSRQPQDHIPAKQQRKKKQQNEFPQ</sequence>
<feature type="region of interest" description="Disordered" evidence="1">
    <location>
        <begin position="74"/>
        <end position="93"/>
    </location>
</feature>
<evidence type="ECO:0000256" key="2">
    <source>
        <dbReference type="SAM" id="Phobius"/>
    </source>
</evidence>
<dbReference type="InterPro" id="IPR050126">
    <property type="entry name" value="Ap4A_hydrolase"/>
</dbReference>
<dbReference type="Gene3D" id="3.60.21.10">
    <property type="match status" value="1"/>
</dbReference>
<reference evidence="4" key="1">
    <citation type="submission" date="2022-07" db="EMBL/GenBank/DDBJ databases">
        <title>Phylogenomic reconstructions and comparative analyses of Kickxellomycotina fungi.</title>
        <authorList>
            <person name="Reynolds N.K."/>
            <person name="Stajich J.E."/>
            <person name="Barry K."/>
            <person name="Grigoriev I.V."/>
            <person name="Crous P."/>
            <person name="Smith M.E."/>
        </authorList>
    </citation>
    <scope>NUCLEOTIDE SEQUENCE</scope>
    <source>
        <strain evidence="4">NRRL 3115</strain>
    </source>
</reference>
<dbReference type="SUPFAM" id="SSF56300">
    <property type="entry name" value="Metallo-dependent phosphatases"/>
    <property type="match status" value="1"/>
</dbReference>
<organism evidence="4 5">
    <name type="scientific">Coemansia spiralis</name>
    <dbReference type="NCBI Taxonomy" id="417178"/>
    <lineage>
        <taxon>Eukaryota</taxon>
        <taxon>Fungi</taxon>
        <taxon>Fungi incertae sedis</taxon>
        <taxon>Zoopagomycota</taxon>
        <taxon>Kickxellomycotina</taxon>
        <taxon>Kickxellomycetes</taxon>
        <taxon>Kickxellales</taxon>
        <taxon>Kickxellaceae</taxon>
        <taxon>Coemansia</taxon>
    </lineage>
</organism>
<dbReference type="GO" id="GO:0006798">
    <property type="term" value="P:polyphosphate catabolic process"/>
    <property type="evidence" value="ECO:0007669"/>
    <property type="project" value="TreeGrafter"/>
</dbReference>